<evidence type="ECO:0000313" key="5">
    <source>
        <dbReference type="Proteomes" id="UP000654257"/>
    </source>
</evidence>
<comment type="caution">
    <text evidence="4">The sequence shown here is derived from an EMBL/GenBank/DDBJ whole genome shotgun (WGS) entry which is preliminary data.</text>
</comment>
<proteinExistence type="predicted"/>
<organism evidence="4 5">
    <name type="scientific">Rhodococcoides trifolii</name>
    <dbReference type="NCBI Taxonomy" id="908250"/>
    <lineage>
        <taxon>Bacteria</taxon>
        <taxon>Bacillati</taxon>
        <taxon>Actinomycetota</taxon>
        <taxon>Actinomycetes</taxon>
        <taxon>Mycobacteriales</taxon>
        <taxon>Nocardiaceae</taxon>
        <taxon>Rhodococcoides</taxon>
    </lineage>
</organism>
<dbReference type="Proteomes" id="UP000654257">
    <property type="component" value="Unassembled WGS sequence"/>
</dbReference>
<dbReference type="EMBL" id="BMCU01000004">
    <property type="protein sequence ID" value="GGG20608.1"/>
    <property type="molecule type" value="Genomic_DNA"/>
</dbReference>
<dbReference type="InterPro" id="IPR046706">
    <property type="entry name" value="DUF6779"/>
</dbReference>
<feature type="compositionally biased region" description="Low complexity" evidence="1">
    <location>
        <begin position="274"/>
        <end position="297"/>
    </location>
</feature>
<evidence type="ECO:0000313" key="4">
    <source>
        <dbReference type="EMBL" id="GGG20608.1"/>
    </source>
</evidence>
<evidence type="ECO:0000259" key="3">
    <source>
        <dbReference type="Pfam" id="PF20570"/>
    </source>
</evidence>
<dbReference type="AlphaFoldDB" id="A0A917G3G2"/>
<keyword evidence="5" id="KW-1185">Reference proteome</keyword>
<feature type="transmembrane region" description="Helical" evidence="2">
    <location>
        <begin position="44"/>
        <end position="63"/>
    </location>
</feature>
<feature type="compositionally biased region" description="Acidic residues" evidence="1">
    <location>
        <begin position="250"/>
        <end position="272"/>
    </location>
</feature>
<sequence>MTDTGRTKATRRTRRGGSQAIIAALIFLGVVASVILLLTDSVQWLRLGIVIALWAAIVGAFAMTKYRRDSTADQVKARDLQTVYELQLEREIAARREYELGVEARVRGEVGGDSSELRALRNELASLRRSLEMLFDGALPEDRAAIAGEAMRMRELADRSYSGYQPAPSGLYVRAPYATPADEPVTAETSVIHGEFDSSGSFRPAPEWMTDESAEAESGSAADEDGIPEFDMPYREPAPYEATPYRSDAEEPETFEPVSFDDDRFDETEPPVEEPVAVAAEPVVAEPVAVAPAAATPSSSTLSTPDYSTPEFSMPGVTTPEVVAADQATPSAPSTDTDAPESGRRSRRRAAESESADANGGAHSSGRSVADILAGIGGSTDSGTAEVGRRRRRAD</sequence>
<evidence type="ECO:0000256" key="2">
    <source>
        <dbReference type="SAM" id="Phobius"/>
    </source>
</evidence>
<keyword evidence="2" id="KW-0472">Membrane</keyword>
<feature type="domain" description="DUF6779" evidence="3">
    <location>
        <begin position="45"/>
        <end position="152"/>
    </location>
</feature>
<reference evidence="4" key="1">
    <citation type="journal article" date="2014" name="Int. J. Syst. Evol. Microbiol.">
        <title>Complete genome sequence of Corynebacterium casei LMG S-19264T (=DSM 44701T), isolated from a smear-ripened cheese.</title>
        <authorList>
            <consortium name="US DOE Joint Genome Institute (JGI-PGF)"/>
            <person name="Walter F."/>
            <person name="Albersmeier A."/>
            <person name="Kalinowski J."/>
            <person name="Ruckert C."/>
        </authorList>
    </citation>
    <scope>NUCLEOTIDE SEQUENCE</scope>
    <source>
        <strain evidence="4">CCM 7905</strain>
    </source>
</reference>
<feature type="compositionally biased region" description="Polar residues" evidence="1">
    <location>
        <begin position="298"/>
        <end position="311"/>
    </location>
</feature>
<evidence type="ECO:0000256" key="1">
    <source>
        <dbReference type="SAM" id="MobiDB-lite"/>
    </source>
</evidence>
<feature type="region of interest" description="Disordered" evidence="1">
    <location>
        <begin position="195"/>
        <end position="395"/>
    </location>
</feature>
<accession>A0A917G3G2</accession>
<dbReference type="RefSeq" id="WP_188546472.1">
    <property type="nucleotide sequence ID" value="NZ_BMCU01000004.1"/>
</dbReference>
<dbReference type="Pfam" id="PF20570">
    <property type="entry name" value="DUF6779"/>
    <property type="match status" value="1"/>
</dbReference>
<feature type="transmembrane region" description="Helical" evidence="2">
    <location>
        <begin position="20"/>
        <end position="38"/>
    </location>
</feature>
<reference evidence="4" key="2">
    <citation type="submission" date="2020-09" db="EMBL/GenBank/DDBJ databases">
        <authorList>
            <person name="Sun Q."/>
            <person name="Sedlacek I."/>
        </authorList>
    </citation>
    <scope>NUCLEOTIDE SEQUENCE</scope>
    <source>
        <strain evidence="4">CCM 7905</strain>
    </source>
</reference>
<feature type="compositionally biased region" description="Polar residues" evidence="1">
    <location>
        <begin position="328"/>
        <end position="337"/>
    </location>
</feature>
<keyword evidence="2" id="KW-0812">Transmembrane</keyword>
<protein>
    <recommendedName>
        <fullName evidence="3">DUF6779 domain-containing protein</fullName>
    </recommendedName>
</protein>
<keyword evidence="2" id="KW-1133">Transmembrane helix</keyword>
<feature type="compositionally biased region" description="Basic and acidic residues" evidence="1">
    <location>
        <begin position="341"/>
        <end position="352"/>
    </location>
</feature>
<name>A0A917G3G2_9NOCA</name>
<gene>
    <name evidence="4" type="ORF">GCM10007304_38150</name>
</gene>